<organism evidence="2 3">
    <name type="scientific">Drosophila hydei</name>
    <name type="common">Fruit fly</name>
    <dbReference type="NCBI Taxonomy" id="7224"/>
    <lineage>
        <taxon>Eukaryota</taxon>
        <taxon>Metazoa</taxon>
        <taxon>Ecdysozoa</taxon>
        <taxon>Arthropoda</taxon>
        <taxon>Hexapoda</taxon>
        <taxon>Insecta</taxon>
        <taxon>Pterygota</taxon>
        <taxon>Neoptera</taxon>
        <taxon>Endopterygota</taxon>
        <taxon>Diptera</taxon>
        <taxon>Brachycera</taxon>
        <taxon>Muscomorpha</taxon>
        <taxon>Ephydroidea</taxon>
        <taxon>Drosophilidae</taxon>
        <taxon>Drosophila</taxon>
    </lineage>
</organism>
<dbReference type="GeneID" id="111596679"/>
<feature type="region of interest" description="Disordered" evidence="1">
    <location>
        <begin position="1"/>
        <end position="29"/>
    </location>
</feature>
<evidence type="ECO:0000256" key="1">
    <source>
        <dbReference type="SAM" id="MobiDB-lite"/>
    </source>
</evidence>
<feature type="compositionally biased region" description="Low complexity" evidence="1">
    <location>
        <begin position="134"/>
        <end position="153"/>
    </location>
</feature>
<dbReference type="Proteomes" id="UP000504633">
    <property type="component" value="Unplaced"/>
</dbReference>
<feature type="compositionally biased region" description="Polar residues" evidence="1">
    <location>
        <begin position="167"/>
        <end position="184"/>
    </location>
</feature>
<accession>A0A6J1LPB9</accession>
<keyword evidence="3" id="KW-0808">Transferase</keyword>
<dbReference type="KEGG" id="dhe:111596679"/>
<dbReference type="OrthoDB" id="8046618at2759"/>
<reference evidence="3" key="1">
    <citation type="submission" date="2025-08" db="UniProtKB">
        <authorList>
            <consortium name="RefSeq"/>
        </authorList>
    </citation>
    <scope>IDENTIFICATION</scope>
    <source>
        <strain evidence="3">15085-1641.00</strain>
        <tissue evidence="3">Whole body</tissue>
    </source>
</reference>
<sequence>MPSVGSTPTTTLPTLATAQQQPQQTSATVKATATATVTLTAPAPAPVAKRRQKLVQKYQQPVPRLPLSLQLQYQHYQPQQMQPLPLPPPQPMVTTTQPAPAGVFSTHNNNVNHSYSNNNDNNNSGSASGGGGSNSNNNNNDMSPISNSNSYSSVDTNQTLLNSIANQRSGGTTQSHSQHRPATSHNRKYSQFMIITPAVSIDRDFEYESHLDFEDFANAAHNNGNLFRLGLRRSDSSSGDDSGNSSDNSFRSNYNPYVHHSRQPLLAKKAHNSSGSHQFYAFSSWRWCTLLCAAMRCFGAGHGNQAPYSSSFVPHHRLRRCSSYNADIAYDYEHFAAPFKARKTRDHMNNITYEL</sequence>
<evidence type="ECO:0000313" key="3">
    <source>
        <dbReference type="RefSeq" id="XP_023166751.1"/>
    </source>
</evidence>
<feature type="compositionally biased region" description="Low complexity" evidence="1">
    <location>
        <begin position="236"/>
        <end position="253"/>
    </location>
</feature>
<proteinExistence type="predicted"/>
<feature type="compositionally biased region" description="Low complexity" evidence="1">
    <location>
        <begin position="108"/>
        <end position="126"/>
    </location>
</feature>
<dbReference type="AlphaFoldDB" id="A0A6J1LPB9"/>
<evidence type="ECO:0000313" key="2">
    <source>
        <dbReference type="Proteomes" id="UP000504633"/>
    </source>
</evidence>
<feature type="region of interest" description="Disordered" evidence="1">
    <location>
        <begin position="80"/>
        <end position="154"/>
    </location>
</feature>
<dbReference type="RefSeq" id="XP_023166751.1">
    <property type="nucleotide sequence ID" value="XM_023310983.2"/>
</dbReference>
<feature type="region of interest" description="Disordered" evidence="1">
    <location>
        <begin position="167"/>
        <end position="189"/>
    </location>
</feature>
<dbReference type="GO" id="GO:0016301">
    <property type="term" value="F:kinase activity"/>
    <property type="evidence" value="ECO:0007669"/>
    <property type="project" value="UniProtKB-KW"/>
</dbReference>
<dbReference type="OMA" id="AYESQDD"/>
<feature type="region of interest" description="Disordered" evidence="1">
    <location>
        <begin position="234"/>
        <end position="255"/>
    </location>
</feature>
<keyword evidence="2" id="KW-1185">Reference proteome</keyword>
<protein>
    <submittedName>
        <fullName evidence="3">Probable serine/threonine-protein kinase dyrk1</fullName>
    </submittedName>
</protein>
<keyword evidence="3" id="KW-0418">Kinase</keyword>
<gene>
    <name evidence="3" type="primary">LOC111596679</name>
</gene>
<name>A0A6J1LPB9_DROHY</name>